<organism evidence="2 3">
    <name type="scientific">Pleurodeles waltl</name>
    <name type="common">Iberian ribbed newt</name>
    <dbReference type="NCBI Taxonomy" id="8319"/>
    <lineage>
        <taxon>Eukaryota</taxon>
        <taxon>Metazoa</taxon>
        <taxon>Chordata</taxon>
        <taxon>Craniata</taxon>
        <taxon>Vertebrata</taxon>
        <taxon>Euteleostomi</taxon>
        <taxon>Amphibia</taxon>
        <taxon>Batrachia</taxon>
        <taxon>Caudata</taxon>
        <taxon>Salamandroidea</taxon>
        <taxon>Salamandridae</taxon>
        <taxon>Pleurodelinae</taxon>
        <taxon>Pleurodeles</taxon>
    </lineage>
</organism>
<feature type="chain" id="PRO_5043764967" description="Secreted protein" evidence="1">
    <location>
        <begin position="19"/>
        <end position="134"/>
    </location>
</feature>
<name>A0AAV7V980_PLEWA</name>
<evidence type="ECO:0000313" key="3">
    <source>
        <dbReference type="Proteomes" id="UP001066276"/>
    </source>
</evidence>
<keyword evidence="1" id="KW-0732">Signal</keyword>
<evidence type="ECO:0000313" key="2">
    <source>
        <dbReference type="EMBL" id="KAJ1197382.1"/>
    </source>
</evidence>
<proteinExistence type="predicted"/>
<feature type="signal peptide" evidence="1">
    <location>
        <begin position="1"/>
        <end position="18"/>
    </location>
</feature>
<evidence type="ECO:0000256" key="1">
    <source>
        <dbReference type="SAM" id="SignalP"/>
    </source>
</evidence>
<protein>
    <recommendedName>
        <fullName evidence="4">Secreted protein</fullName>
    </recommendedName>
</protein>
<accession>A0AAV7V980</accession>
<dbReference type="EMBL" id="JANPWB010000003">
    <property type="protein sequence ID" value="KAJ1197382.1"/>
    <property type="molecule type" value="Genomic_DNA"/>
</dbReference>
<evidence type="ECO:0008006" key="4">
    <source>
        <dbReference type="Google" id="ProtNLM"/>
    </source>
</evidence>
<comment type="caution">
    <text evidence="2">The sequence shown here is derived from an EMBL/GenBank/DDBJ whole genome shotgun (WGS) entry which is preliminary data.</text>
</comment>
<reference evidence="2" key="1">
    <citation type="journal article" date="2022" name="bioRxiv">
        <title>Sequencing and chromosome-scale assembly of the giantPleurodeles waltlgenome.</title>
        <authorList>
            <person name="Brown T."/>
            <person name="Elewa A."/>
            <person name="Iarovenko S."/>
            <person name="Subramanian E."/>
            <person name="Araus A.J."/>
            <person name="Petzold A."/>
            <person name="Susuki M."/>
            <person name="Suzuki K.-i.T."/>
            <person name="Hayashi T."/>
            <person name="Toyoda A."/>
            <person name="Oliveira C."/>
            <person name="Osipova E."/>
            <person name="Leigh N.D."/>
            <person name="Simon A."/>
            <person name="Yun M.H."/>
        </authorList>
    </citation>
    <scope>NUCLEOTIDE SEQUENCE</scope>
    <source>
        <strain evidence="2">20211129_DDA</strain>
        <tissue evidence="2">Liver</tissue>
    </source>
</reference>
<dbReference type="Proteomes" id="UP001066276">
    <property type="component" value="Chromosome 2_1"/>
</dbReference>
<sequence>MLAGLLRLYLNVLAGGLADNLCYWVPSNKLKRNISERNNLIGLKILIYAQPTESGPRVRNGQCVFLKARSSRTLKLSEQVRRVRRSEGIRDAAPCREHFLYGLNLKRSFLPQATLTATSCRKKNYAYICTIGSR</sequence>
<gene>
    <name evidence="2" type="ORF">NDU88_001242</name>
</gene>
<keyword evidence="3" id="KW-1185">Reference proteome</keyword>
<dbReference type="AlphaFoldDB" id="A0AAV7V980"/>